<name>A0A9D4DYL2_DREPO</name>
<accession>A0A9D4DYL2</accession>
<evidence type="ECO:0000256" key="3">
    <source>
        <dbReference type="ARBA" id="ARBA00022801"/>
    </source>
</evidence>
<dbReference type="GO" id="GO:0019915">
    <property type="term" value="P:lipid storage"/>
    <property type="evidence" value="ECO:0007669"/>
    <property type="project" value="InterPro"/>
</dbReference>
<feature type="compositionally biased region" description="Polar residues" evidence="8">
    <location>
        <begin position="1"/>
        <end position="19"/>
    </location>
</feature>
<evidence type="ECO:0008006" key="12">
    <source>
        <dbReference type="Google" id="ProtNLM"/>
    </source>
</evidence>
<dbReference type="GO" id="GO:0008654">
    <property type="term" value="P:phospholipid biosynthetic process"/>
    <property type="evidence" value="ECO:0007669"/>
    <property type="project" value="TreeGrafter"/>
</dbReference>
<feature type="region of interest" description="Disordered" evidence="8">
    <location>
        <begin position="1"/>
        <end position="27"/>
    </location>
</feature>
<comment type="subcellular location">
    <subcellularLocation>
        <location evidence="1">Endoplasmic reticulum membrane</location>
        <topology evidence="1">Multi-pass membrane protein</topology>
    </subcellularLocation>
</comment>
<evidence type="ECO:0000256" key="9">
    <source>
        <dbReference type="SAM" id="Phobius"/>
    </source>
</evidence>
<feature type="transmembrane region" description="Helical" evidence="9">
    <location>
        <begin position="135"/>
        <end position="159"/>
    </location>
</feature>
<feature type="transmembrane region" description="Helical" evidence="9">
    <location>
        <begin position="240"/>
        <end position="265"/>
    </location>
</feature>
<protein>
    <recommendedName>
        <fullName evidence="12">Fat storage-inducing transmembrane protein</fullName>
    </recommendedName>
</protein>
<dbReference type="Pfam" id="PF10261">
    <property type="entry name" value="FIT"/>
    <property type="match status" value="1"/>
</dbReference>
<evidence type="ECO:0000313" key="10">
    <source>
        <dbReference type="EMBL" id="KAH3770484.1"/>
    </source>
</evidence>
<reference evidence="10" key="2">
    <citation type="submission" date="2020-11" db="EMBL/GenBank/DDBJ databases">
        <authorList>
            <person name="McCartney M.A."/>
            <person name="Auch B."/>
            <person name="Kono T."/>
            <person name="Mallez S."/>
            <person name="Becker A."/>
            <person name="Gohl D.M."/>
            <person name="Silverstein K.A.T."/>
            <person name="Koren S."/>
            <person name="Bechman K.B."/>
            <person name="Herman A."/>
            <person name="Abrahante J.E."/>
            <person name="Garbe J."/>
        </authorList>
    </citation>
    <scope>NUCLEOTIDE SEQUENCE</scope>
    <source>
        <strain evidence="10">Duluth1</strain>
        <tissue evidence="10">Whole animal</tissue>
    </source>
</reference>
<dbReference type="InterPro" id="IPR019388">
    <property type="entry name" value="FIT"/>
</dbReference>
<sequence>MASRSTTHPRNAAQNGNTKKSGKKSLPKPTHVGHFMSILTMSLCKKVLHIDTSVKIGVYLTGVLVGSVFSDIFALPKSYFSDKKNVLNRIFMSFGFGWTFVLLSIYVFLTSFVANCGNLKLVFRKHLPRMFLAAAWWYVMTSTFSYVDSVFGTCSISSLRTKSDCLKAGRAWLGFDLSGHVFLLIHNLLTISEEVKSFKAWIQLDLLLREEDLANKKNLSEKQVSEARNSYKRLTPWIKLCILLLTFWMIFCEFMLIISVVYRFHTMTQKIGAAFVAVGCWFVTYRVLLESKMEFAPGQPGQSVLNYMKLK</sequence>
<keyword evidence="7 9" id="KW-0472">Membrane</keyword>
<feature type="transmembrane region" description="Helical" evidence="9">
    <location>
        <begin position="271"/>
        <end position="289"/>
    </location>
</feature>
<feature type="transmembrane region" description="Helical" evidence="9">
    <location>
        <begin position="171"/>
        <end position="189"/>
    </location>
</feature>
<evidence type="ECO:0000256" key="7">
    <source>
        <dbReference type="ARBA" id="ARBA00023136"/>
    </source>
</evidence>
<evidence type="ECO:0000256" key="5">
    <source>
        <dbReference type="ARBA" id="ARBA00022989"/>
    </source>
</evidence>
<proteinExistence type="inferred from homology"/>
<gene>
    <name evidence="10" type="ORF">DPMN_171771</name>
</gene>
<evidence type="ECO:0000256" key="2">
    <source>
        <dbReference type="ARBA" id="ARBA00022692"/>
    </source>
</evidence>
<dbReference type="GO" id="GO:0034389">
    <property type="term" value="P:lipid droplet organization"/>
    <property type="evidence" value="ECO:0007669"/>
    <property type="project" value="InterPro"/>
</dbReference>
<evidence type="ECO:0000256" key="6">
    <source>
        <dbReference type="ARBA" id="ARBA00023098"/>
    </source>
</evidence>
<feature type="transmembrane region" description="Helical" evidence="9">
    <location>
        <begin position="95"/>
        <end position="114"/>
    </location>
</feature>
<feature type="transmembrane region" description="Helical" evidence="9">
    <location>
        <begin position="56"/>
        <end position="75"/>
    </location>
</feature>
<dbReference type="InterPro" id="IPR046401">
    <property type="entry name" value="FITM1/2"/>
</dbReference>
<dbReference type="GO" id="GO:0010945">
    <property type="term" value="F:coenzyme A diphosphatase activity"/>
    <property type="evidence" value="ECO:0007669"/>
    <property type="project" value="InterPro"/>
</dbReference>
<dbReference type="GO" id="GO:0005789">
    <property type="term" value="C:endoplasmic reticulum membrane"/>
    <property type="evidence" value="ECO:0007669"/>
    <property type="project" value="UniProtKB-SubCell"/>
</dbReference>
<keyword evidence="2 9" id="KW-0812">Transmembrane</keyword>
<dbReference type="Proteomes" id="UP000828390">
    <property type="component" value="Unassembled WGS sequence"/>
</dbReference>
<keyword evidence="5 9" id="KW-1133">Transmembrane helix</keyword>
<keyword evidence="6" id="KW-0443">Lipid metabolism</keyword>
<dbReference type="OrthoDB" id="5579088at2759"/>
<keyword evidence="4" id="KW-0256">Endoplasmic reticulum</keyword>
<dbReference type="HAMAP" id="MF_03230">
    <property type="entry name" value="FITM2"/>
    <property type="match status" value="1"/>
</dbReference>
<comment type="caution">
    <text evidence="10">The sequence shown here is derived from an EMBL/GenBank/DDBJ whole genome shotgun (WGS) entry which is preliminary data.</text>
</comment>
<dbReference type="PANTHER" id="PTHR23129:SF0">
    <property type="entry name" value="ACYL-COENZYME A DIPHOSPHATASE FITM2"/>
    <property type="match status" value="1"/>
</dbReference>
<reference evidence="10" key="1">
    <citation type="journal article" date="2019" name="bioRxiv">
        <title>The Genome of the Zebra Mussel, Dreissena polymorpha: A Resource for Invasive Species Research.</title>
        <authorList>
            <person name="McCartney M.A."/>
            <person name="Auch B."/>
            <person name="Kono T."/>
            <person name="Mallez S."/>
            <person name="Zhang Y."/>
            <person name="Obille A."/>
            <person name="Becker A."/>
            <person name="Abrahante J.E."/>
            <person name="Garbe J."/>
            <person name="Badalamenti J.P."/>
            <person name="Herman A."/>
            <person name="Mangelson H."/>
            <person name="Liachko I."/>
            <person name="Sullivan S."/>
            <person name="Sone E.D."/>
            <person name="Koren S."/>
            <person name="Silverstein K.A.T."/>
            <person name="Beckman K.B."/>
            <person name="Gohl D.M."/>
        </authorList>
    </citation>
    <scope>NUCLEOTIDE SEQUENCE</scope>
    <source>
        <strain evidence="10">Duluth1</strain>
        <tissue evidence="10">Whole animal</tissue>
    </source>
</reference>
<evidence type="ECO:0000256" key="4">
    <source>
        <dbReference type="ARBA" id="ARBA00022824"/>
    </source>
</evidence>
<keyword evidence="11" id="KW-1185">Reference proteome</keyword>
<evidence type="ECO:0000256" key="8">
    <source>
        <dbReference type="SAM" id="MobiDB-lite"/>
    </source>
</evidence>
<organism evidence="10 11">
    <name type="scientific">Dreissena polymorpha</name>
    <name type="common">Zebra mussel</name>
    <name type="synonym">Mytilus polymorpha</name>
    <dbReference type="NCBI Taxonomy" id="45954"/>
    <lineage>
        <taxon>Eukaryota</taxon>
        <taxon>Metazoa</taxon>
        <taxon>Spiralia</taxon>
        <taxon>Lophotrochozoa</taxon>
        <taxon>Mollusca</taxon>
        <taxon>Bivalvia</taxon>
        <taxon>Autobranchia</taxon>
        <taxon>Heteroconchia</taxon>
        <taxon>Euheterodonta</taxon>
        <taxon>Imparidentia</taxon>
        <taxon>Neoheterodontei</taxon>
        <taxon>Myida</taxon>
        <taxon>Dreissenoidea</taxon>
        <taxon>Dreissenidae</taxon>
        <taxon>Dreissena</taxon>
    </lineage>
</organism>
<keyword evidence="3" id="KW-0378">Hydrolase</keyword>
<evidence type="ECO:0000313" key="11">
    <source>
        <dbReference type="Proteomes" id="UP000828390"/>
    </source>
</evidence>
<dbReference type="AlphaFoldDB" id="A0A9D4DYL2"/>
<dbReference type="PANTHER" id="PTHR23129">
    <property type="entry name" value="ACYL-COENZYME A DIPHOSPHATASE FITM2"/>
    <property type="match status" value="1"/>
</dbReference>
<evidence type="ECO:0000256" key="1">
    <source>
        <dbReference type="ARBA" id="ARBA00004477"/>
    </source>
</evidence>
<dbReference type="EMBL" id="JAIWYP010000009">
    <property type="protein sequence ID" value="KAH3770484.1"/>
    <property type="molecule type" value="Genomic_DNA"/>
</dbReference>